<evidence type="ECO:0000313" key="2">
    <source>
        <dbReference type="Proteomes" id="UP000037848"/>
    </source>
</evidence>
<gene>
    <name evidence="1" type="ORF">ADS77_01170</name>
</gene>
<dbReference type="InterPro" id="IPR016084">
    <property type="entry name" value="Haem_Oase-like_multi-hlx"/>
</dbReference>
<organism evidence="1 2">
    <name type="scientific">Pseudoalteromonas porphyrae</name>
    <dbReference type="NCBI Taxonomy" id="187330"/>
    <lineage>
        <taxon>Bacteria</taxon>
        <taxon>Pseudomonadati</taxon>
        <taxon>Pseudomonadota</taxon>
        <taxon>Gammaproteobacteria</taxon>
        <taxon>Alteromonadales</taxon>
        <taxon>Pseudoalteromonadaceae</taxon>
        <taxon>Pseudoalteromonas</taxon>
    </lineage>
</organism>
<dbReference type="EMBL" id="LHPH01000001">
    <property type="protein sequence ID" value="KPH65572.1"/>
    <property type="molecule type" value="Genomic_DNA"/>
</dbReference>
<dbReference type="SUPFAM" id="SSF48613">
    <property type="entry name" value="Heme oxygenase-like"/>
    <property type="match status" value="1"/>
</dbReference>
<accession>A0A0N1MX42</accession>
<dbReference type="OrthoDB" id="5177824at2"/>
<name>A0A0N1MX42_9GAMM</name>
<evidence type="ECO:0000313" key="1">
    <source>
        <dbReference type="EMBL" id="KPH65572.1"/>
    </source>
</evidence>
<dbReference type="Gene3D" id="1.20.910.10">
    <property type="entry name" value="Heme oxygenase-like"/>
    <property type="match status" value="1"/>
</dbReference>
<dbReference type="GO" id="GO:0016874">
    <property type="term" value="F:ligase activity"/>
    <property type="evidence" value="ECO:0007669"/>
    <property type="project" value="UniProtKB-KW"/>
</dbReference>
<keyword evidence="1" id="KW-0436">Ligase</keyword>
<dbReference type="SMART" id="SM01236">
    <property type="entry name" value="Haem_oxygenase_2"/>
    <property type="match status" value="1"/>
</dbReference>
<protein>
    <submittedName>
        <fullName evidence="1">Long-chain fatty acid--CoA ligase</fullName>
    </submittedName>
</protein>
<dbReference type="Proteomes" id="UP000037848">
    <property type="component" value="Unassembled WGS sequence"/>
</dbReference>
<dbReference type="AlphaFoldDB" id="A0A0N1MX42"/>
<proteinExistence type="predicted"/>
<dbReference type="Pfam" id="PF14518">
    <property type="entry name" value="Haem_oxygenas_2"/>
    <property type="match status" value="1"/>
</dbReference>
<comment type="caution">
    <text evidence="1">The sequence shown here is derived from an EMBL/GenBank/DDBJ whole genome shotgun (WGS) entry which is preliminary data.</text>
</comment>
<sequence>MSHFFNTLQIATQNEREYLLSAPIITRVFNGQVSLTEYASFLAQAYHHVKHTVPLMMSLGAKLNDQQEWLREAVAEYIEEELGHQEWILNDIAACGFDKEAVRQSKPQFATELMVSYAYDSINRGNPLSFFGMVHVLEGTSIALADNAANKIRDAVGLPKNAFSYLTSHGALDIEHVKFFESLMNEITDEADQQAIIHGAKCFYKLYGNIFRALDTDPFFSQTLATSQSKACIA</sequence>
<keyword evidence="2" id="KW-1185">Reference proteome</keyword>
<dbReference type="PATRIC" id="fig|187330.3.peg.243"/>
<reference evidence="1 2" key="1">
    <citation type="submission" date="2015-08" db="EMBL/GenBank/DDBJ databases">
        <title>Draft Genome Sequence of Pseudoalteromonas porphyrae UCD-SED14.</title>
        <authorList>
            <person name="Coil D.A."/>
            <person name="Jospin G."/>
            <person name="Lee R.D."/>
            <person name="Eisen J.A."/>
        </authorList>
    </citation>
    <scope>NUCLEOTIDE SEQUENCE [LARGE SCALE GENOMIC DNA]</scope>
    <source>
        <strain evidence="1 2">UCD-SED14</strain>
    </source>
</reference>
<dbReference type="RefSeq" id="WP_054452470.1">
    <property type="nucleotide sequence ID" value="NZ_LHPH01000001.1"/>
</dbReference>